<comment type="caution">
    <text evidence="5">The sequence shown here is derived from an EMBL/GenBank/DDBJ whole genome shotgun (WGS) entry which is preliminary data.</text>
</comment>
<dbReference type="PRINTS" id="PR00080">
    <property type="entry name" value="SDRFAMILY"/>
</dbReference>
<keyword evidence="3" id="KW-0560">Oxidoreductase</keyword>
<dbReference type="InterPro" id="IPR002347">
    <property type="entry name" value="SDR_fam"/>
</dbReference>
<dbReference type="SUPFAM" id="SSF51735">
    <property type="entry name" value="NAD(P)-binding Rossmann-fold domains"/>
    <property type="match status" value="1"/>
</dbReference>
<evidence type="ECO:0000256" key="4">
    <source>
        <dbReference type="RuleBase" id="RU000363"/>
    </source>
</evidence>
<evidence type="ECO:0000256" key="3">
    <source>
        <dbReference type="ARBA" id="ARBA00023002"/>
    </source>
</evidence>
<dbReference type="EMBL" id="QKYT01001063">
    <property type="protein sequence ID" value="RIA80036.1"/>
    <property type="molecule type" value="Genomic_DNA"/>
</dbReference>
<dbReference type="Proteomes" id="UP000265703">
    <property type="component" value="Unassembled WGS sequence"/>
</dbReference>
<evidence type="ECO:0000256" key="1">
    <source>
        <dbReference type="ARBA" id="ARBA00006484"/>
    </source>
</evidence>
<proteinExistence type="inferred from homology"/>
<accession>A0A397S5P0</accession>
<dbReference type="Gene3D" id="3.40.50.720">
    <property type="entry name" value="NAD(P)-binding Rossmann-like Domain"/>
    <property type="match status" value="1"/>
</dbReference>
<keyword evidence="2" id="KW-0521">NADP</keyword>
<keyword evidence="6" id="KW-1185">Reference proteome</keyword>
<gene>
    <name evidence="5" type="ORF">C1645_793348</name>
</gene>
<dbReference type="Pfam" id="PF00106">
    <property type="entry name" value="adh_short"/>
    <property type="match status" value="1"/>
</dbReference>
<organism evidence="5 6">
    <name type="scientific">Glomus cerebriforme</name>
    <dbReference type="NCBI Taxonomy" id="658196"/>
    <lineage>
        <taxon>Eukaryota</taxon>
        <taxon>Fungi</taxon>
        <taxon>Fungi incertae sedis</taxon>
        <taxon>Mucoromycota</taxon>
        <taxon>Glomeromycotina</taxon>
        <taxon>Glomeromycetes</taxon>
        <taxon>Glomerales</taxon>
        <taxon>Glomeraceae</taxon>
        <taxon>Glomus</taxon>
    </lineage>
</organism>
<evidence type="ECO:0000313" key="6">
    <source>
        <dbReference type="Proteomes" id="UP000265703"/>
    </source>
</evidence>
<dbReference type="OrthoDB" id="9876299at2759"/>
<evidence type="ECO:0000256" key="2">
    <source>
        <dbReference type="ARBA" id="ARBA00022857"/>
    </source>
</evidence>
<reference evidence="5 6" key="1">
    <citation type="submission" date="2018-06" db="EMBL/GenBank/DDBJ databases">
        <title>Comparative genomics reveals the genomic features of Rhizophagus irregularis, R. cerebriforme, R. diaphanum and Gigaspora rosea, and their symbiotic lifestyle signature.</title>
        <authorList>
            <person name="Morin E."/>
            <person name="San Clemente H."/>
            <person name="Chen E.C.H."/>
            <person name="De La Providencia I."/>
            <person name="Hainaut M."/>
            <person name="Kuo A."/>
            <person name="Kohler A."/>
            <person name="Murat C."/>
            <person name="Tang N."/>
            <person name="Roy S."/>
            <person name="Loubradou J."/>
            <person name="Henrissat B."/>
            <person name="Grigoriev I.V."/>
            <person name="Corradi N."/>
            <person name="Roux C."/>
            <person name="Martin F.M."/>
        </authorList>
    </citation>
    <scope>NUCLEOTIDE SEQUENCE [LARGE SCALE GENOMIC DNA]</scope>
    <source>
        <strain evidence="5 6">DAOM 227022</strain>
    </source>
</reference>
<name>A0A397S5P0_9GLOM</name>
<dbReference type="PANTHER" id="PTHR43963">
    <property type="entry name" value="CARBONYL REDUCTASE 1-RELATED"/>
    <property type="match status" value="1"/>
</dbReference>
<protein>
    <submittedName>
        <fullName evidence="5">Carbonyl reductase [NADPH] 1</fullName>
    </submittedName>
</protein>
<evidence type="ECO:0000313" key="5">
    <source>
        <dbReference type="EMBL" id="RIA80036.1"/>
    </source>
</evidence>
<dbReference type="STRING" id="658196.A0A397S5P0"/>
<sequence>MEVCVTKVALVTGANKGIGYAIVRNLALNYAKRSSDIPLTIFMTARDPNLGQESLKKIKHELKSEQILKDDGGNVDLKFLRLDLTDEQSIKDVKGVLADDGFDILINNAAIAFGRDEFDVNVVRFTLATNFYGTLNICNHLYPLIRPNGRIINVSSSAGLLNILSSSKLRKEFSRDDLDMNGLIGLMKKFENDVEKNKWKEEGWPTKAYGVSKIGLTAMTKVFARRADSEGKNILVHACCPGWVATDMGGPNAPRNLDQGAKTPVYLALDEDVVPKTKNGEFWRDEKVVPW</sequence>
<comment type="similarity">
    <text evidence="1 4">Belongs to the short-chain dehydrogenases/reductases (SDR) family.</text>
</comment>
<dbReference type="PROSITE" id="PS00061">
    <property type="entry name" value="ADH_SHORT"/>
    <property type="match status" value="1"/>
</dbReference>
<dbReference type="PRINTS" id="PR00081">
    <property type="entry name" value="GDHRDH"/>
</dbReference>
<dbReference type="InterPro" id="IPR036291">
    <property type="entry name" value="NAD(P)-bd_dom_sf"/>
</dbReference>
<dbReference type="GO" id="GO:0016491">
    <property type="term" value="F:oxidoreductase activity"/>
    <property type="evidence" value="ECO:0007669"/>
    <property type="project" value="UniProtKB-KW"/>
</dbReference>
<dbReference type="InterPro" id="IPR020904">
    <property type="entry name" value="Sc_DH/Rdtase_CS"/>
</dbReference>
<dbReference type="AlphaFoldDB" id="A0A397S5P0"/>
<dbReference type="PANTHER" id="PTHR43963:SF6">
    <property type="entry name" value="CHAIN DEHYDROGENASE FAMILY PROTEIN, PUTATIVE (AFU_ORTHOLOGUE AFUA_3G15350)-RELATED"/>
    <property type="match status" value="1"/>
</dbReference>